<keyword evidence="2" id="KW-1185">Reference proteome</keyword>
<dbReference type="AlphaFoldDB" id="A0A1I1LM38"/>
<reference evidence="2" key="1">
    <citation type="submission" date="2016-10" db="EMBL/GenBank/DDBJ databases">
        <authorList>
            <person name="Varghese N."/>
            <person name="Submissions S."/>
        </authorList>
    </citation>
    <scope>NUCLEOTIDE SEQUENCE [LARGE SCALE GENOMIC DNA]</scope>
    <source>
        <strain evidence="2">DSM 23439</strain>
    </source>
</reference>
<name>A0A1I1LM38_9GAMM</name>
<sequence length="133" mass="14875">MSRRFMHQSVTQRQAVSLALMAMIMMFAGPLISQTRLVGTEEHQGHRSAAMTHSVMMSAAMASEHHQANVFKWFDQCGYCSLWQHFPATPPDHLPLLRDHGKPPSLVVMHTLRGMATAPVFPHALSRAPPMFS</sequence>
<organism evidence="1 2">
    <name type="scientific">Kushneria avicenniae</name>
    <dbReference type="NCBI Taxonomy" id="402385"/>
    <lineage>
        <taxon>Bacteria</taxon>
        <taxon>Pseudomonadati</taxon>
        <taxon>Pseudomonadota</taxon>
        <taxon>Gammaproteobacteria</taxon>
        <taxon>Oceanospirillales</taxon>
        <taxon>Halomonadaceae</taxon>
        <taxon>Kushneria</taxon>
    </lineage>
</organism>
<evidence type="ECO:0008006" key="3">
    <source>
        <dbReference type="Google" id="ProtNLM"/>
    </source>
</evidence>
<dbReference type="Proteomes" id="UP000199046">
    <property type="component" value="Unassembled WGS sequence"/>
</dbReference>
<dbReference type="OrthoDB" id="6896047at2"/>
<evidence type="ECO:0000313" key="2">
    <source>
        <dbReference type="Proteomes" id="UP000199046"/>
    </source>
</evidence>
<evidence type="ECO:0000313" key="1">
    <source>
        <dbReference type="EMBL" id="SFC74016.1"/>
    </source>
</evidence>
<dbReference type="Pfam" id="PF11162">
    <property type="entry name" value="DUF2946"/>
    <property type="match status" value="1"/>
</dbReference>
<protein>
    <recommendedName>
        <fullName evidence="3">DUF2946 domain-containing protein</fullName>
    </recommendedName>
</protein>
<accession>A0A1I1LM38</accession>
<dbReference type="RefSeq" id="WP_090134656.1">
    <property type="nucleotide sequence ID" value="NZ_FOLY01000005.1"/>
</dbReference>
<dbReference type="EMBL" id="FOLY01000005">
    <property type="protein sequence ID" value="SFC74016.1"/>
    <property type="molecule type" value="Genomic_DNA"/>
</dbReference>
<proteinExistence type="predicted"/>
<dbReference type="STRING" id="402385.SAMN05421848_2557"/>
<gene>
    <name evidence="1" type="ORF">SAMN05421848_2557</name>
</gene>
<dbReference type="InterPro" id="IPR021333">
    <property type="entry name" value="DUF2946"/>
</dbReference>